<dbReference type="GO" id="GO:0046872">
    <property type="term" value="F:metal ion binding"/>
    <property type="evidence" value="ECO:0007669"/>
    <property type="project" value="UniProtKB-UniRule"/>
</dbReference>
<evidence type="ECO:0000313" key="9">
    <source>
        <dbReference type="EMBL" id="KRX40600.1"/>
    </source>
</evidence>
<dbReference type="Proteomes" id="UP000055048">
    <property type="component" value="Unassembled WGS sequence"/>
</dbReference>
<dbReference type="PANTHER" id="PTHR11804">
    <property type="entry name" value="PROTEASE M3 THIMET OLIGOPEPTIDASE-RELATED"/>
    <property type="match status" value="1"/>
</dbReference>
<dbReference type="AlphaFoldDB" id="A0A0V0TNJ3"/>
<evidence type="ECO:0000256" key="2">
    <source>
        <dbReference type="ARBA" id="ARBA00022670"/>
    </source>
</evidence>
<feature type="domain" description="Peptidase M3A/M3B catalytic" evidence="8">
    <location>
        <begin position="269"/>
        <end position="488"/>
    </location>
</feature>
<dbReference type="Gene3D" id="1.10.1370.10">
    <property type="entry name" value="Neurolysin, domain 3"/>
    <property type="match status" value="1"/>
</dbReference>
<keyword evidence="10" id="KW-1185">Reference proteome</keyword>
<comment type="cofactor">
    <cofactor evidence="7">
        <name>Zn(2+)</name>
        <dbReference type="ChEBI" id="CHEBI:29105"/>
    </cofactor>
    <text evidence="7">Binds 1 zinc ion.</text>
</comment>
<keyword evidence="2 7" id="KW-0645">Protease</keyword>
<dbReference type="PANTHER" id="PTHR11804:SF83">
    <property type="entry name" value="LD37516P"/>
    <property type="match status" value="1"/>
</dbReference>
<evidence type="ECO:0000256" key="6">
    <source>
        <dbReference type="ARBA" id="ARBA00023049"/>
    </source>
</evidence>
<dbReference type="GO" id="GO:0006508">
    <property type="term" value="P:proteolysis"/>
    <property type="evidence" value="ECO:0007669"/>
    <property type="project" value="UniProtKB-KW"/>
</dbReference>
<keyword evidence="3 7" id="KW-0479">Metal-binding</keyword>
<evidence type="ECO:0000256" key="4">
    <source>
        <dbReference type="ARBA" id="ARBA00022801"/>
    </source>
</evidence>
<accession>A0A0V0TNJ3</accession>
<comment type="caution">
    <text evidence="9">The sequence shown here is derived from an EMBL/GenBank/DDBJ whole genome shotgun (WGS) entry which is preliminary data.</text>
</comment>
<comment type="similarity">
    <text evidence="1 7">Belongs to the peptidase M3 family.</text>
</comment>
<sequence length="501" mass="58954">MALWRISSLCFRSRCGLVMQNAFFSSQDRYVIILPEIPDATAQTNSLLSVVHGNDLPPFDKLSTRESADACAKLALEFEAWMQEHGSSFNSENDVCNFENVIDKVEMHLAPMQFAWNTFRHLAGVRSFDPNLMARFKGLQNLVTRARIHRLNNHRFFTAVMDLSHDKNLNSVQSILIAKYIREMQLNGLGLSDKNCKWLEEYRRRIYDAVFKFRRNIEMTSWLLNLEMDFSSEMSDTPQHILEMWSVNRSSNQKSQYKLAFTQYSYAPFMRYCKMRLRRRSIWKLFNSRAGFEEDQVQLNNSLQIEQLRQAREKYAKLFNYNNYLDMVLPDRMISSVSELETIILQLKQAAVKRLSEQVEMMQPLAARQDALRSPLKPWDLDYYARKLAEHDYDIDFGQTAEYFPYMQFLSNVFELIKRLFDITFTLVSGEAAVWDKEVQLFEVTDENGKIIGHLYIDPFIRKNKLPVMWSECGRGENYSLKKPTCIVLYMFKLLLLFSKK</sequence>
<dbReference type="InterPro" id="IPR024079">
    <property type="entry name" value="MetalloPept_cat_dom_sf"/>
</dbReference>
<gene>
    <name evidence="9" type="primary">prlC</name>
    <name evidence="9" type="ORF">T05_7361</name>
</gene>
<protein>
    <submittedName>
        <fullName evidence="9">Oligopeptidase A</fullName>
    </submittedName>
</protein>
<evidence type="ECO:0000256" key="7">
    <source>
        <dbReference type="RuleBase" id="RU003435"/>
    </source>
</evidence>
<evidence type="ECO:0000256" key="1">
    <source>
        <dbReference type="ARBA" id="ARBA00006040"/>
    </source>
</evidence>
<evidence type="ECO:0000256" key="3">
    <source>
        <dbReference type="ARBA" id="ARBA00022723"/>
    </source>
</evidence>
<dbReference type="STRING" id="144512.A0A0V0TNJ3"/>
<organism evidence="9 10">
    <name type="scientific">Trichinella murrelli</name>
    <dbReference type="NCBI Taxonomy" id="144512"/>
    <lineage>
        <taxon>Eukaryota</taxon>
        <taxon>Metazoa</taxon>
        <taxon>Ecdysozoa</taxon>
        <taxon>Nematoda</taxon>
        <taxon>Enoplea</taxon>
        <taxon>Dorylaimia</taxon>
        <taxon>Trichinellida</taxon>
        <taxon>Trichinellidae</taxon>
        <taxon>Trichinella</taxon>
    </lineage>
</organism>
<dbReference type="Gene3D" id="1.10.1370.40">
    <property type="match status" value="1"/>
</dbReference>
<keyword evidence="5 7" id="KW-0862">Zinc</keyword>
<name>A0A0V0TNJ3_9BILA</name>
<dbReference type="InterPro" id="IPR024077">
    <property type="entry name" value="Neurolysin/TOP_dom2"/>
</dbReference>
<dbReference type="Pfam" id="PF01432">
    <property type="entry name" value="Peptidase_M3"/>
    <property type="match status" value="1"/>
</dbReference>
<evidence type="ECO:0000259" key="8">
    <source>
        <dbReference type="Pfam" id="PF01432"/>
    </source>
</evidence>
<evidence type="ECO:0000313" key="10">
    <source>
        <dbReference type="Proteomes" id="UP000055048"/>
    </source>
</evidence>
<dbReference type="SUPFAM" id="SSF55486">
    <property type="entry name" value="Metalloproteases ('zincins'), catalytic domain"/>
    <property type="match status" value="1"/>
</dbReference>
<dbReference type="EMBL" id="JYDJ01000195">
    <property type="protein sequence ID" value="KRX40600.1"/>
    <property type="molecule type" value="Genomic_DNA"/>
</dbReference>
<dbReference type="Gene3D" id="3.40.390.10">
    <property type="entry name" value="Collagenase (Catalytic Domain)"/>
    <property type="match status" value="1"/>
</dbReference>
<keyword evidence="4 7" id="KW-0378">Hydrolase</keyword>
<dbReference type="GO" id="GO:0004222">
    <property type="term" value="F:metalloendopeptidase activity"/>
    <property type="evidence" value="ECO:0007669"/>
    <property type="project" value="InterPro"/>
</dbReference>
<dbReference type="InterPro" id="IPR001567">
    <property type="entry name" value="Pept_M3A_M3B_dom"/>
</dbReference>
<proteinExistence type="inferred from homology"/>
<reference evidence="9 10" key="1">
    <citation type="submission" date="2015-01" db="EMBL/GenBank/DDBJ databases">
        <title>Evolution of Trichinella species and genotypes.</title>
        <authorList>
            <person name="Korhonen P.K."/>
            <person name="Edoardo P."/>
            <person name="Giuseppe L.R."/>
            <person name="Gasser R.B."/>
        </authorList>
    </citation>
    <scope>NUCLEOTIDE SEQUENCE [LARGE SCALE GENOMIC DNA]</scope>
    <source>
        <strain evidence="9">ISS417</strain>
    </source>
</reference>
<dbReference type="InterPro" id="IPR045090">
    <property type="entry name" value="Pept_M3A_M3B"/>
</dbReference>
<evidence type="ECO:0000256" key="5">
    <source>
        <dbReference type="ARBA" id="ARBA00022833"/>
    </source>
</evidence>
<keyword evidence="6 7" id="KW-0482">Metalloprotease</keyword>